<dbReference type="AlphaFoldDB" id="A0A699W8W5"/>
<dbReference type="EMBL" id="BKCJ011604637">
    <property type="protein sequence ID" value="GFD43727.1"/>
    <property type="molecule type" value="Genomic_DNA"/>
</dbReference>
<sequence>MVVREELVRRDHVVEEEVRRMRDPPLVRLDELGELEHTHKRREEEIWMAGLCVE</sequence>
<feature type="non-terminal residue" evidence="1">
    <location>
        <position position="54"/>
    </location>
</feature>
<protein>
    <submittedName>
        <fullName evidence="1">Uncharacterized protein</fullName>
    </submittedName>
</protein>
<evidence type="ECO:0000313" key="1">
    <source>
        <dbReference type="EMBL" id="GFD43727.1"/>
    </source>
</evidence>
<proteinExistence type="predicted"/>
<gene>
    <name evidence="1" type="ORF">Tci_915696</name>
</gene>
<organism evidence="1">
    <name type="scientific">Tanacetum cinerariifolium</name>
    <name type="common">Dalmatian daisy</name>
    <name type="synonym">Chrysanthemum cinerariifolium</name>
    <dbReference type="NCBI Taxonomy" id="118510"/>
    <lineage>
        <taxon>Eukaryota</taxon>
        <taxon>Viridiplantae</taxon>
        <taxon>Streptophyta</taxon>
        <taxon>Embryophyta</taxon>
        <taxon>Tracheophyta</taxon>
        <taxon>Spermatophyta</taxon>
        <taxon>Magnoliopsida</taxon>
        <taxon>eudicotyledons</taxon>
        <taxon>Gunneridae</taxon>
        <taxon>Pentapetalae</taxon>
        <taxon>asterids</taxon>
        <taxon>campanulids</taxon>
        <taxon>Asterales</taxon>
        <taxon>Asteraceae</taxon>
        <taxon>Asteroideae</taxon>
        <taxon>Anthemideae</taxon>
        <taxon>Anthemidinae</taxon>
        <taxon>Tanacetum</taxon>
    </lineage>
</organism>
<reference evidence="1" key="1">
    <citation type="journal article" date="2019" name="Sci. Rep.">
        <title>Draft genome of Tanacetum cinerariifolium, the natural source of mosquito coil.</title>
        <authorList>
            <person name="Yamashiro T."/>
            <person name="Shiraishi A."/>
            <person name="Satake H."/>
            <person name="Nakayama K."/>
        </authorList>
    </citation>
    <scope>NUCLEOTIDE SEQUENCE</scope>
</reference>
<comment type="caution">
    <text evidence="1">The sequence shown here is derived from an EMBL/GenBank/DDBJ whole genome shotgun (WGS) entry which is preliminary data.</text>
</comment>
<accession>A0A699W8W5</accession>
<name>A0A699W8W5_TANCI</name>